<protein>
    <recommendedName>
        <fullName evidence="4">OmpA-like domain-containing protein</fullName>
    </recommendedName>
</protein>
<name>A0ABS8K1F4_9BURK</name>
<accession>A0ABS8K1F4</accession>
<reference evidence="2 3" key="1">
    <citation type="submission" date="2021-11" db="EMBL/GenBank/DDBJ databases">
        <authorList>
            <person name="Oh E.-T."/>
            <person name="Kim S.-B."/>
        </authorList>
    </citation>
    <scope>NUCLEOTIDE SEQUENCE [LARGE SCALE GENOMIC DNA]</scope>
    <source>
        <strain evidence="2 3">MMS20-SJTR3</strain>
    </source>
</reference>
<evidence type="ECO:0000313" key="3">
    <source>
        <dbReference type="Proteomes" id="UP001431019"/>
    </source>
</evidence>
<keyword evidence="3" id="KW-1185">Reference proteome</keyword>
<dbReference type="RefSeq" id="WP_230512096.1">
    <property type="nucleotide sequence ID" value="NZ_JAJITD010000013.1"/>
</dbReference>
<evidence type="ECO:0008006" key="4">
    <source>
        <dbReference type="Google" id="ProtNLM"/>
    </source>
</evidence>
<dbReference type="Proteomes" id="UP001431019">
    <property type="component" value="Unassembled WGS sequence"/>
</dbReference>
<keyword evidence="1" id="KW-0732">Signal</keyword>
<sequence length="170" mass="19022">MKATRLNLRCRALAVALALCVWSCESAYAEHSQEVAPKPAGTCRFLKSVELELPFNTTELSKEQRQTIAAAFEGTKAWPKVDIQAFVTAGAYTGERDLENLKQRRGELVKAYLTELGMKSEAIYVWPKTMTDFFVVKRPDGEPAVQAIYIELTPICAGSCQWMCDDPRPK</sequence>
<gene>
    <name evidence="2" type="ORF">LJ656_24450</name>
</gene>
<feature type="chain" id="PRO_5045247372" description="OmpA-like domain-containing protein" evidence="1">
    <location>
        <begin position="30"/>
        <end position="170"/>
    </location>
</feature>
<evidence type="ECO:0000256" key="1">
    <source>
        <dbReference type="SAM" id="SignalP"/>
    </source>
</evidence>
<evidence type="ECO:0000313" key="2">
    <source>
        <dbReference type="EMBL" id="MCC8395739.1"/>
    </source>
</evidence>
<feature type="signal peptide" evidence="1">
    <location>
        <begin position="1"/>
        <end position="29"/>
    </location>
</feature>
<organism evidence="2 3">
    <name type="scientific">Paraburkholderia sejongensis</name>
    <dbReference type="NCBI Taxonomy" id="2886946"/>
    <lineage>
        <taxon>Bacteria</taxon>
        <taxon>Pseudomonadati</taxon>
        <taxon>Pseudomonadota</taxon>
        <taxon>Betaproteobacteria</taxon>
        <taxon>Burkholderiales</taxon>
        <taxon>Burkholderiaceae</taxon>
        <taxon>Paraburkholderia</taxon>
    </lineage>
</organism>
<dbReference type="EMBL" id="JAJITD010000013">
    <property type="protein sequence ID" value="MCC8395739.1"/>
    <property type="molecule type" value="Genomic_DNA"/>
</dbReference>
<comment type="caution">
    <text evidence="2">The sequence shown here is derived from an EMBL/GenBank/DDBJ whole genome shotgun (WGS) entry which is preliminary data.</text>
</comment>
<proteinExistence type="predicted"/>